<proteinExistence type="predicted"/>
<name>A0A4Y2SHK7_ARAVE</name>
<dbReference type="AlphaFoldDB" id="A0A4Y2SHK7"/>
<sequence length="107" mass="12218">MPTETSKSCSLIECICSSVWMFLINGQIMLLFGVDLQFNVDIPNHDVSFRDLTVSLNISMDVPMKKLFSGVHYQFTTCFPNKIDRSYCYMMCSSSSEPFWLRGPPVV</sequence>
<protein>
    <submittedName>
        <fullName evidence="1">Uncharacterized protein</fullName>
    </submittedName>
</protein>
<gene>
    <name evidence="1" type="ORF">AVEN_162111_1</name>
</gene>
<organism evidence="1 2">
    <name type="scientific">Araneus ventricosus</name>
    <name type="common">Orbweaver spider</name>
    <name type="synonym">Epeira ventricosa</name>
    <dbReference type="NCBI Taxonomy" id="182803"/>
    <lineage>
        <taxon>Eukaryota</taxon>
        <taxon>Metazoa</taxon>
        <taxon>Ecdysozoa</taxon>
        <taxon>Arthropoda</taxon>
        <taxon>Chelicerata</taxon>
        <taxon>Arachnida</taxon>
        <taxon>Araneae</taxon>
        <taxon>Araneomorphae</taxon>
        <taxon>Entelegynae</taxon>
        <taxon>Araneoidea</taxon>
        <taxon>Araneidae</taxon>
        <taxon>Araneus</taxon>
    </lineage>
</organism>
<keyword evidence="2" id="KW-1185">Reference proteome</keyword>
<evidence type="ECO:0000313" key="2">
    <source>
        <dbReference type="Proteomes" id="UP000499080"/>
    </source>
</evidence>
<dbReference type="EMBL" id="BGPR01021935">
    <property type="protein sequence ID" value="GBN87724.1"/>
    <property type="molecule type" value="Genomic_DNA"/>
</dbReference>
<reference evidence="1 2" key="1">
    <citation type="journal article" date="2019" name="Sci. Rep.">
        <title>Orb-weaving spider Araneus ventricosus genome elucidates the spidroin gene catalogue.</title>
        <authorList>
            <person name="Kono N."/>
            <person name="Nakamura H."/>
            <person name="Ohtoshi R."/>
            <person name="Moran D.A.P."/>
            <person name="Shinohara A."/>
            <person name="Yoshida Y."/>
            <person name="Fujiwara M."/>
            <person name="Mori M."/>
            <person name="Tomita M."/>
            <person name="Arakawa K."/>
        </authorList>
    </citation>
    <scope>NUCLEOTIDE SEQUENCE [LARGE SCALE GENOMIC DNA]</scope>
</reference>
<comment type="caution">
    <text evidence="1">The sequence shown here is derived from an EMBL/GenBank/DDBJ whole genome shotgun (WGS) entry which is preliminary data.</text>
</comment>
<dbReference type="Proteomes" id="UP000499080">
    <property type="component" value="Unassembled WGS sequence"/>
</dbReference>
<accession>A0A4Y2SHK7</accession>
<evidence type="ECO:0000313" key="1">
    <source>
        <dbReference type="EMBL" id="GBN87724.1"/>
    </source>
</evidence>